<sequence length="1140" mass="125991">MIRNEAKVKELNKERMKRQSIAALGSALMVMLTQVQCSSSEQSKVVDADISELRESFKTPPNEAKPRVWWHWMNGNISKEGIKKDLLWMHRVGIGGFQNFDAGLFTPQIVDKRLTYMTPEWKKAFAYTTHLADSLGLEMAIAASPGWSETGGPWVEPKDGMKKLVWSSTGVEGGKNFSGVLPAPPSVTGVFQNVKYANHIGIAGPGPEPGTYYNDVRIIAYKLSDNDKPIKDYNPKITSSGGNFNLAQLTDGDLATTSFLPPKKVGEYVYVQYGFDEPTTISSVTVAGGGEVPEFNDIPAEDFRTLEVSDDGVNFKKVQNLPLGKMPQVTYTFDEPLTAKYYRFNFMTEETKPNRIAVMMGIPQNPPKPEGVEVAEINLHTTARIADFEEKAGYGVQRAYKGYYNDWTPASDDAVDISTVVDVTDKMEADGKLNWEVPAGKWKVLRFGYSLTGRQNHPASPEATGLEVDKLDADAVRAYINNFLDQYKDASQNGMGDGGPLDFIITDSWEAGVLNWTEKMPEEFEKRRGYSLIPWMPTLVGEVVQSPEASDRFLWDFRRTLGEMIKENHYDVLGEELHKRGMGRYTESHEVGRAYVGDGMAIKSKADVPMSAFWTPGAIGGPEEEGPAVRYQADIRESSSTSHLYGQKYVAAESMTAIMNSFAFHPEKLKPTADMELASGLNRYVIHTSVHQPSDDKIPGLGLGPFGQWFTRHETWAEQAKPWISYLSRGSYMLQQGQNVADVVYYYGQDNNITSLYAEELPAVPKGYSFDFINADAIRNELSYSDGTYSTKSGVQYRILALDSNSKYMSLDVMKKIAEFAKAGGVVVGPKPVGSPSQTDDQEEVTKLINEVWGGSLKNVMVDASIASALESQGIKPDMAYTGNADLRFVHRTTHGAEIYWISNCEKGNTPTEATFRVSGRKPELWNPQTGEINEVSYTSKDGLTTVPLNLVPNDAIFIVFTSSTDKASFTLPEVKETVLATVNGPWNVEFQAERGAPASATFEELSSWTENTDAGIKYFSGTAAYINTVNVTEGDLKKGEIELDLGEVKNIAEVFVNGKSQGIVWKKPFKVNITEGLKAGENEIKIEVTNLWVNRLIGDAQPGIEDKITYTAIPFYKAEDELLTSGLIGPVGLVLKVAE</sequence>
<accession>G8R310</accession>
<dbReference type="PANTHER" id="PTHR43817:SF1">
    <property type="entry name" value="HYDROLASE, FAMILY 43, PUTATIVE (AFU_ORTHOLOGUE AFUA_3G01660)-RELATED"/>
    <property type="match status" value="1"/>
</dbReference>
<dbReference type="SUPFAM" id="SSF49785">
    <property type="entry name" value="Galactose-binding domain-like"/>
    <property type="match status" value="2"/>
</dbReference>
<dbReference type="KEGG" id="oho:Oweho_2028"/>
<proteinExistence type="predicted"/>
<dbReference type="Gene3D" id="2.60.120.260">
    <property type="entry name" value="Galactose-binding domain-like"/>
    <property type="match status" value="2"/>
</dbReference>
<gene>
    <name evidence="3" type="ordered locus">Oweho_2028</name>
</gene>
<dbReference type="GO" id="GO:0004553">
    <property type="term" value="F:hydrolase activity, hydrolyzing O-glycosyl compounds"/>
    <property type="evidence" value="ECO:0007669"/>
    <property type="project" value="InterPro"/>
</dbReference>
<dbReference type="InterPro" id="IPR008979">
    <property type="entry name" value="Galactose-bd-like_sf"/>
</dbReference>
<dbReference type="STRING" id="926562.Oweho_2028"/>
<dbReference type="AlphaFoldDB" id="G8R310"/>
<dbReference type="NCBIfam" id="NF045579">
    <property type="entry name" value="rhamnoside_JR"/>
    <property type="match status" value="1"/>
</dbReference>
<dbReference type="HOGENOM" id="CLU_003772_2_1_10"/>
<keyword evidence="2 3" id="KW-0378">Hydrolase</keyword>
<name>G8R310_OWEHD</name>
<evidence type="ECO:0000256" key="1">
    <source>
        <dbReference type="ARBA" id="ARBA00022729"/>
    </source>
</evidence>
<evidence type="ECO:0000313" key="4">
    <source>
        <dbReference type="Proteomes" id="UP000005631"/>
    </source>
</evidence>
<dbReference type="EMBL" id="CP003156">
    <property type="protein sequence ID" value="AEV33004.1"/>
    <property type="molecule type" value="Genomic_DNA"/>
</dbReference>
<dbReference type="Proteomes" id="UP000005631">
    <property type="component" value="Chromosome"/>
</dbReference>
<dbReference type="PANTHER" id="PTHR43817">
    <property type="entry name" value="GLYCOSYL HYDROLASE"/>
    <property type="match status" value="1"/>
</dbReference>
<protein>
    <submittedName>
        <fullName evidence="3">Glycosyl hydrolases family 2,F5/8 type C domain-containing protein</fullName>
    </submittedName>
</protein>
<dbReference type="Pfam" id="PF17132">
    <property type="entry name" value="Glyco_hydro_106"/>
    <property type="match status" value="1"/>
</dbReference>
<dbReference type="eggNOG" id="COG3250">
    <property type="taxonomic scope" value="Bacteria"/>
</dbReference>
<keyword evidence="4" id="KW-1185">Reference proteome</keyword>
<reference evidence="3 4" key="1">
    <citation type="journal article" date="2012" name="Stand. Genomic Sci.">
        <title>Genome sequence of the orange-pigmented seawater bacterium Owenweeksia hongkongensis type strain (UST20020801(T)).</title>
        <authorList>
            <person name="Riedel T."/>
            <person name="Held B."/>
            <person name="Nolan M."/>
            <person name="Lucas S."/>
            <person name="Lapidus A."/>
            <person name="Tice H."/>
            <person name="Del Rio T.G."/>
            <person name="Cheng J.F."/>
            <person name="Han C."/>
            <person name="Tapia R."/>
            <person name="Goodwin L.A."/>
            <person name="Pitluck S."/>
            <person name="Liolios K."/>
            <person name="Mavromatis K."/>
            <person name="Pagani I."/>
            <person name="Ivanova N."/>
            <person name="Mikhailova N."/>
            <person name="Pati A."/>
            <person name="Chen A."/>
            <person name="Palaniappan K."/>
            <person name="Rohde M."/>
            <person name="Tindall B.J."/>
            <person name="Detter J.C."/>
            <person name="Goker M."/>
            <person name="Woyke T."/>
            <person name="Bristow J."/>
            <person name="Eisen J.A."/>
            <person name="Markowitz V."/>
            <person name="Hugenholtz P."/>
            <person name="Klenk H.P."/>
            <person name="Kyrpides N.C."/>
        </authorList>
    </citation>
    <scope>NUCLEOTIDE SEQUENCE</scope>
    <source>
        <strain evidence="4">DSM 17368 / JCM 12287 / NRRL B-23963</strain>
    </source>
</reference>
<organism evidence="3 4">
    <name type="scientific">Owenweeksia hongkongensis (strain DSM 17368 / CIP 108786 / JCM 12287 / NRRL B-23963 / UST20020801)</name>
    <dbReference type="NCBI Taxonomy" id="926562"/>
    <lineage>
        <taxon>Bacteria</taxon>
        <taxon>Pseudomonadati</taxon>
        <taxon>Bacteroidota</taxon>
        <taxon>Flavobacteriia</taxon>
        <taxon>Flavobacteriales</taxon>
        <taxon>Owenweeksiaceae</taxon>
        <taxon>Owenweeksia</taxon>
    </lineage>
</organism>
<evidence type="ECO:0000313" key="3">
    <source>
        <dbReference type="EMBL" id="AEV33004.1"/>
    </source>
</evidence>
<keyword evidence="1" id="KW-0732">Signal</keyword>
<evidence type="ECO:0000256" key="2">
    <source>
        <dbReference type="ARBA" id="ARBA00022801"/>
    </source>
</evidence>
<dbReference type="GO" id="GO:0005975">
    <property type="term" value="P:carbohydrate metabolic process"/>
    <property type="evidence" value="ECO:0007669"/>
    <property type="project" value="InterPro"/>
</dbReference>